<evidence type="ECO:0008006" key="2">
    <source>
        <dbReference type="Google" id="ProtNLM"/>
    </source>
</evidence>
<gene>
    <name evidence="1" type="ORF">MNBD_ALPHA01-1210</name>
</gene>
<protein>
    <recommendedName>
        <fullName evidence="2">PEP-CTERM protein-sorting domain-containing protein</fullName>
    </recommendedName>
</protein>
<organism evidence="1">
    <name type="scientific">hydrothermal vent metagenome</name>
    <dbReference type="NCBI Taxonomy" id="652676"/>
    <lineage>
        <taxon>unclassified sequences</taxon>
        <taxon>metagenomes</taxon>
        <taxon>ecological metagenomes</taxon>
    </lineage>
</organism>
<accession>A0A3B0SNA3</accession>
<name>A0A3B0SNA3_9ZZZZ</name>
<evidence type="ECO:0000313" key="1">
    <source>
        <dbReference type="EMBL" id="VAW05920.1"/>
    </source>
</evidence>
<dbReference type="EMBL" id="UOEJ01000224">
    <property type="protein sequence ID" value="VAW05920.1"/>
    <property type="molecule type" value="Genomic_DNA"/>
</dbReference>
<sequence>MYDYIRYAFVTCFFIFSAQVASATIIQADFSEELDLEEHGSSGPRVFYADDRAIGAGSELTIADETANPSGWNGYLDVDVSGYMLTLTHMEDFTDYQTASITLTDILFDIVGEMIVDVTLITGSIIDFAGSDPYTEEILFTDNSLTLNFFVNDVPAQDLFNFVDGGTATYQITTRTVSVDAPASLGLMLLGLAGFALRRRFVK</sequence>
<dbReference type="AlphaFoldDB" id="A0A3B0SNA3"/>
<proteinExistence type="predicted"/>
<reference evidence="1" key="1">
    <citation type="submission" date="2018-06" db="EMBL/GenBank/DDBJ databases">
        <authorList>
            <person name="Zhirakovskaya E."/>
        </authorList>
    </citation>
    <scope>NUCLEOTIDE SEQUENCE</scope>
</reference>